<sequence>MEQELQTTSSELPDSELVMGSLQVLHDAGCLTEKSFSGKPMGKLSRCRMDAGYLKRAKMSQSLAKSGGQRAYTHSYKALARRSRQFREWASTNIVQALCSQMRFDGSSGFFQRLRFGGSTVPACSTEAAGSRGRTFVAQLLGTIQHAVAPLVGHLGSLCSTQPQLSHTALAAIRDLIKILDRASSPDDVLDFALAAYFDEAVLRHFRSLMGKALENVASGERGSTSIPPLPVLLQHCEEDFEAFSDWCGKVGDAYVYFVFLDIKGDRALLTHAAKRLQQLLRVDVRSLIANLSATRHWVQLVWKELACQRRSQTLQRMHMQALQQWLSHAKEAAVASLCDIGGRAFWDMYFCGLTKISWHDFVDGLQEQFLKDFCAQDRL</sequence>
<proteinExistence type="predicted"/>
<reference evidence="1" key="1">
    <citation type="submission" date="2021-02" db="EMBL/GenBank/DDBJ databases">
        <authorList>
            <person name="Dougan E. K."/>
            <person name="Rhodes N."/>
            <person name="Thang M."/>
            <person name="Chan C."/>
        </authorList>
    </citation>
    <scope>NUCLEOTIDE SEQUENCE</scope>
</reference>
<protein>
    <submittedName>
        <fullName evidence="1">Kidins220 protein</fullName>
    </submittedName>
</protein>
<evidence type="ECO:0000313" key="2">
    <source>
        <dbReference type="Proteomes" id="UP000601435"/>
    </source>
</evidence>
<comment type="caution">
    <text evidence="1">The sequence shown here is derived from an EMBL/GenBank/DDBJ whole genome shotgun (WGS) entry which is preliminary data.</text>
</comment>
<organism evidence="1 2">
    <name type="scientific">Symbiodinium necroappetens</name>
    <dbReference type="NCBI Taxonomy" id="1628268"/>
    <lineage>
        <taxon>Eukaryota</taxon>
        <taxon>Sar</taxon>
        <taxon>Alveolata</taxon>
        <taxon>Dinophyceae</taxon>
        <taxon>Suessiales</taxon>
        <taxon>Symbiodiniaceae</taxon>
        <taxon>Symbiodinium</taxon>
    </lineage>
</organism>
<dbReference type="Proteomes" id="UP000601435">
    <property type="component" value="Unassembled WGS sequence"/>
</dbReference>
<dbReference type="AlphaFoldDB" id="A0A812VPZ6"/>
<accession>A0A812VPZ6</accession>
<keyword evidence="2" id="KW-1185">Reference proteome</keyword>
<dbReference type="OrthoDB" id="443961at2759"/>
<gene>
    <name evidence="1" type="primary">kidins220</name>
    <name evidence="1" type="ORF">SNEC2469_LOCUS18472</name>
</gene>
<name>A0A812VPZ6_9DINO</name>
<dbReference type="EMBL" id="CAJNJA010031094">
    <property type="protein sequence ID" value="CAE7652914.1"/>
    <property type="molecule type" value="Genomic_DNA"/>
</dbReference>
<evidence type="ECO:0000313" key="1">
    <source>
        <dbReference type="EMBL" id="CAE7652914.1"/>
    </source>
</evidence>